<dbReference type="EMBL" id="BAABEO010000018">
    <property type="protein sequence ID" value="GAA3687679.1"/>
    <property type="molecule type" value="Genomic_DNA"/>
</dbReference>
<dbReference type="Pfam" id="PF07905">
    <property type="entry name" value="PucR"/>
    <property type="match status" value="1"/>
</dbReference>
<reference evidence="4" key="1">
    <citation type="journal article" date="2019" name="Int. J. Syst. Evol. Microbiol.">
        <title>The Global Catalogue of Microorganisms (GCM) 10K type strain sequencing project: providing services to taxonomists for standard genome sequencing and annotation.</title>
        <authorList>
            <consortium name="The Broad Institute Genomics Platform"/>
            <consortium name="The Broad Institute Genome Sequencing Center for Infectious Disease"/>
            <person name="Wu L."/>
            <person name="Ma J."/>
        </authorList>
    </citation>
    <scope>NUCLEOTIDE SEQUENCE [LARGE SCALE GENOMIC DNA]</scope>
    <source>
        <strain evidence="4">JCM 30742</strain>
    </source>
</reference>
<evidence type="ECO:0000259" key="1">
    <source>
        <dbReference type="Pfam" id="PF07905"/>
    </source>
</evidence>
<proteinExistence type="predicted"/>
<dbReference type="PANTHER" id="PTHR33744:SF7">
    <property type="entry name" value="PUCR FAMILY TRANSCRIPTIONAL REGULATOR"/>
    <property type="match status" value="1"/>
</dbReference>
<dbReference type="InterPro" id="IPR012914">
    <property type="entry name" value="PucR_dom"/>
</dbReference>
<dbReference type="RefSeq" id="WP_345151365.1">
    <property type="nucleotide sequence ID" value="NZ_BAABEO010000018.1"/>
</dbReference>
<evidence type="ECO:0000313" key="4">
    <source>
        <dbReference type="Proteomes" id="UP001500752"/>
    </source>
</evidence>
<name>A0ABP7CFY4_9MICC</name>
<keyword evidence="4" id="KW-1185">Reference proteome</keyword>
<feature type="domain" description="Purine catabolism PurC-like" evidence="1">
    <location>
        <begin position="5"/>
        <end position="126"/>
    </location>
</feature>
<dbReference type="Proteomes" id="UP001500752">
    <property type="component" value="Unassembled WGS sequence"/>
</dbReference>
<dbReference type="InterPro" id="IPR042070">
    <property type="entry name" value="PucR_C-HTH_sf"/>
</dbReference>
<evidence type="ECO:0000313" key="3">
    <source>
        <dbReference type="EMBL" id="GAA3687679.1"/>
    </source>
</evidence>
<dbReference type="Gene3D" id="1.10.10.2840">
    <property type="entry name" value="PucR C-terminal helix-turn-helix domain"/>
    <property type="match status" value="1"/>
</dbReference>
<gene>
    <name evidence="3" type="ORF">GCM10023081_26240</name>
</gene>
<dbReference type="InterPro" id="IPR025736">
    <property type="entry name" value="PucR_C-HTH_dom"/>
</dbReference>
<accession>A0ABP7CFY4</accession>
<protein>
    <recommendedName>
        <fullName evidence="5">PucR family transcriptional regulator</fullName>
    </recommendedName>
</protein>
<sequence length="489" mass="52658">MRVLDLLDDPELGLVPHVTGDPGRLERQVTWCAPTEHMDPTPFLTGNALVLTTAMGLNFRDHRTWDAYVERLCAVPISGLVVGLGVAHQQMPEGLVAACRQHNLPLLELPGAIPFVALIRAVWQRLGAERFAEVRSGWDLADECTRLAAGGASLKAVLERIGAAVDARVTILDSGGYALVSAGTPGDSPSRTRLALPAGNTNRFRLLIEGMDQTTVVQPLLGPVAAVLAMQLAHTLGSGSPLHSQEAARFIEALYRRDAFSERALALLARETGFDDGPGWGAVVIASTAPSAGAATPDPSVLRASAWRTRVSLGGIYATVRFMEEGGRTTIVLQHPHDADELLAQVRRWLSDSPQWSVTVATATDLDELSLMLRMARRRREPGVHQAPRMDLFSVVDGLPSSGLEAMAARLLGPLREESAGSLVETLRAYLHHSGNTRAVCEELFIHRNTLSYRLRRIEELLGADLSDGRLRATLLLALAITEPGGTPG</sequence>
<evidence type="ECO:0008006" key="5">
    <source>
        <dbReference type="Google" id="ProtNLM"/>
    </source>
</evidence>
<evidence type="ECO:0000259" key="2">
    <source>
        <dbReference type="Pfam" id="PF13556"/>
    </source>
</evidence>
<feature type="domain" description="PucR C-terminal helix-turn-helix" evidence="2">
    <location>
        <begin position="423"/>
        <end position="481"/>
    </location>
</feature>
<comment type="caution">
    <text evidence="3">The sequence shown here is derived from an EMBL/GenBank/DDBJ whole genome shotgun (WGS) entry which is preliminary data.</text>
</comment>
<dbReference type="PANTHER" id="PTHR33744">
    <property type="entry name" value="CARBOHYDRATE DIACID REGULATOR"/>
    <property type="match status" value="1"/>
</dbReference>
<dbReference type="InterPro" id="IPR051448">
    <property type="entry name" value="CdaR-like_regulators"/>
</dbReference>
<dbReference type="Pfam" id="PF13556">
    <property type="entry name" value="HTH_30"/>
    <property type="match status" value="1"/>
</dbReference>
<organism evidence="3 4">
    <name type="scientific">Arthrobacter ginkgonis</name>
    <dbReference type="NCBI Taxonomy" id="1630594"/>
    <lineage>
        <taxon>Bacteria</taxon>
        <taxon>Bacillati</taxon>
        <taxon>Actinomycetota</taxon>
        <taxon>Actinomycetes</taxon>
        <taxon>Micrococcales</taxon>
        <taxon>Micrococcaceae</taxon>
        <taxon>Arthrobacter</taxon>
    </lineage>
</organism>